<dbReference type="AlphaFoldDB" id="A0A7X9XIG8"/>
<proteinExistence type="predicted"/>
<dbReference type="EMBL" id="JABAGL010000012">
    <property type="protein sequence ID" value="NME86434.1"/>
    <property type="molecule type" value="Genomic_DNA"/>
</dbReference>
<name>A0A7X9XIG8_9BACE</name>
<keyword evidence="1" id="KW-1133">Transmembrane helix</keyword>
<protein>
    <recommendedName>
        <fullName evidence="4">Transmembrane protein</fullName>
    </recommendedName>
</protein>
<keyword evidence="1" id="KW-0472">Membrane</keyword>
<reference evidence="2 3" key="1">
    <citation type="submission" date="2020-04" db="EMBL/GenBank/DDBJ databases">
        <authorList>
            <person name="Hitch T.C.A."/>
            <person name="Wylensek D."/>
            <person name="Clavel T."/>
        </authorList>
    </citation>
    <scope>NUCLEOTIDE SEQUENCE [LARGE SCALE GENOMIC DNA]</scope>
    <source>
        <strain evidence="2 3">WCA3-601-WT-5E</strain>
    </source>
</reference>
<evidence type="ECO:0000313" key="2">
    <source>
        <dbReference type="EMBL" id="NME86434.1"/>
    </source>
</evidence>
<organism evidence="2 3">
    <name type="scientific">Bacteroides eggerthii</name>
    <dbReference type="NCBI Taxonomy" id="28111"/>
    <lineage>
        <taxon>Bacteria</taxon>
        <taxon>Pseudomonadati</taxon>
        <taxon>Bacteroidota</taxon>
        <taxon>Bacteroidia</taxon>
        <taxon>Bacteroidales</taxon>
        <taxon>Bacteroidaceae</taxon>
        <taxon>Bacteroides</taxon>
    </lineage>
</organism>
<sequence length="278" mass="31934">MTNNRNLFCRFFRMLVMLHKIPYAHFTEWNNKRKRKAFAAGIYFLSIIPEFVLLAGTFLAARGQDGYVHLVNVPQKIVFYGLAGLAVLLSAIPLGFFDDKKICKEVRQELRERPRYWRRALAVYWTVIVAIVVVVNVAFPTVSENTVPAEKEQVEVPQSYRDYLSLHFKIGARQEAPNEALQRQIDQDERTTRYGQPVYAMQVRATKGDMGGEFRVGLLNHATFDEINEGTRKFAECTWVSGRDSTGAASNYLTCWYELCGNRLVPIDSCAWEPDQEF</sequence>
<keyword evidence="1" id="KW-0812">Transmembrane</keyword>
<feature type="transmembrane region" description="Helical" evidence="1">
    <location>
        <begin position="37"/>
        <end position="61"/>
    </location>
</feature>
<dbReference type="Proteomes" id="UP000520291">
    <property type="component" value="Unassembled WGS sequence"/>
</dbReference>
<dbReference type="RefSeq" id="WP_168947701.1">
    <property type="nucleotide sequence ID" value="NZ_JABAGL010000012.1"/>
</dbReference>
<evidence type="ECO:0000256" key="1">
    <source>
        <dbReference type="SAM" id="Phobius"/>
    </source>
</evidence>
<gene>
    <name evidence="2" type="ORF">HF841_10455</name>
</gene>
<evidence type="ECO:0008006" key="4">
    <source>
        <dbReference type="Google" id="ProtNLM"/>
    </source>
</evidence>
<accession>A0A7X9XIG8</accession>
<comment type="caution">
    <text evidence="2">The sequence shown here is derived from an EMBL/GenBank/DDBJ whole genome shotgun (WGS) entry which is preliminary data.</text>
</comment>
<evidence type="ECO:0000313" key="3">
    <source>
        <dbReference type="Proteomes" id="UP000520291"/>
    </source>
</evidence>
<feature type="transmembrane region" description="Helical" evidence="1">
    <location>
        <begin position="117"/>
        <end position="139"/>
    </location>
</feature>
<feature type="transmembrane region" description="Helical" evidence="1">
    <location>
        <begin position="77"/>
        <end position="97"/>
    </location>
</feature>